<dbReference type="RefSeq" id="WP_115834451.1">
    <property type="nucleotide sequence ID" value="NZ_JANPRM010000012.1"/>
</dbReference>
<dbReference type="GO" id="GO:0003677">
    <property type="term" value="F:DNA binding"/>
    <property type="evidence" value="ECO:0007669"/>
    <property type="project" value="InterPro"/>
</dbReference>
<dbReference type="AlphaFoldDB" id="A0A3D8YL18"/>
<dbReference type="Pfam" id="PF08346">
    <property type="entry name" value="AntA"/>
    <property type="match status" value="1"/>
</dbReference>
<feature type="domain" description="AntA/AntB antirepressor" evidence="2">
    <location>
        <begin position="26"/>
        <end position="92"/>
    </location>
</feature>
<feature type="domain" description="Antirepressor protein C-terminal" evidence="1">
    <location>
        <begin position="133"/>
        <end position="244"/>
    </location>
</feature>
<accession>A0A3D8YL18</accession>
<proteinExistence type="predicted"/>
<gene>
    <name evidence="3" type="ORF">DV961_10410</name>
</gene>
<evidence type="ECO:0000259" key="2">
    <source>
        <dbReference type="Pfam" id="PF08346"/>
    </source>
</evidence>
<organism evidence="3 4">
    <name type="scientific">Staphylococcus pseudintermedius</name>
    <dbReference type="NCBI Taxonomy" id="283734"/>
    <lineage>
        <taxon>Bacteria</taxon>
        <taxon>Bacillati</taxon>
        <taxon>Bacillota</taxon>
        <taxon>Bacilli</taxon>
        <taxon>Bacillales</taxon>
        <taxon>Staphylococcaceae</taxon>
        <taxon>Staphylococcus</taxon>
        <taxon>Staphylococcus intermedius group</taxon>
    </lineage>
</organism>
<dbReference type="Pfam" id="PF03374">
    <property type="entry name" value="ANT"/>
    <property type="match status" value="1"/>
</dbReference>
<evidence type="ECO:0000313" key="4">
    <source>
        <dbReference type="Proteomes" id="UP000256409"/>
    </source>
</evidence>
<evidence type="ECO:0000313" key="3">
    <source>
        <dbReference type="EMBL" id="REA80627.1"/>
    </source>
</evidence>
<dbReference type="Proteomes" id="UP000256409">
    <property type="component" value="Unassembled WGS sequence"/>
</dbReference>
<name>A0A3D8YL18_STAPS</name>
<dbReference type="PANTHER" id="PTHR36180">
    <property type="entry name" value="DNA-BINDING PROTEIN-RELATED-RELATED"/>
    <property type="match status" value="1"/>
</dbReference>
<dbReference type="OrthoDB" id="9812611at2"/>
<dbReference type="PANTHER" id="PTHR36180:SF1">
    <property type="entry name" value="ANTA_ANTB ANTIREPRESSOR DOMAIN-CONTAINING PROTEIN"/>
    <property type="match status" value="1"/>
</dbReference>
<evidence type="ECO:0000259" key="1">
    <source>
        <dbReference type="Pfam" id="PF03374"/>
    </source>
</evidence>
<dbReference type="EMBL" id="QQPC01000072">
    <property type="protein sequence ID" value="REA80627.1"/>
    <property type="molecule type" value="Genomic_DNA"/>
</dbReference>
<dbReference type="InterPro" id="IPR013557">
    <property type="entry name" value="AntA/B_antirep"/>
</dbReference>
<comment type="caution">
    <text evidence="3">The sequence shown here is derived from an EMBL/GenBank/DDBJ whole genome shotgun (WGS) entry which is preliminary data.</text>
</comment>
<sequence length="247" mass="28562">MQQIKIKKDIEQMFNIQEKENGKIAVSARELHKALKVKTRFSLWVTQNFKFLKENYDFTSVVTTTVVNNGAVRHLDDYALTTEAAKHIAMMSGTKKGFEVRDYFIKIEKAWNSPEMIMQRALKIANNTIYQLEAKIERDKPKIVFADAVATTKTSILVGELAKIIKQNGVNIGQRRLFEWLRQNGYLIKRKGVDYNMPTQYSMERELFEIKETTISHSDGHTSISKTPKVTGKGQQYFVNKFLNQEE</sequence>
<protein>
    <submittedName>
        <fullName evidence="3">Oxidoreductase</fullName>
    </submittedName>
</protein>
<dbReference type="InterPro" id="IPR005039">
    <property type="entry name" value="Ant_C"/>
</dbReference>
<reference evidence="4" key="1">
    <citation type="journal article" date="2018" name="Vet. Microbiol.">
        <title>Molecular epidemiology of methicillin-resistant staphylococci amongst veterinary personnel, personnel-owned pets, patients and the hospital environment of two companion animal veterinary hospitals.</title>
        <authorList>
            <person name="Worthing K.A."/>
            <person name="Brown J."/>
            <person name="Gerber L."/>
            <person name="Abraham S."/>
            <person name="Trott D."/>
            <person name="Norris J.M."/>
        </authorList>
    </citation>
    <scope>NUCLEOTIDE SEQUENCE [LARGE SCALE GENOMIC DNA]</scope>
    <source>
        <strain evidence="4">ST496-2</strain>
    </source>
</reference>